<accession>A0A8H6DQG0</accession>
<proteinExistence type="predicted"/>
<comment type="caution">
    <text evidence="2">The sequence shown here is derived from an EMBL/GenBank/DDBJ whole genome shotgun (WGS) entry which is preliminary data.</text>
</comment>
<protein>
    <submittedName>
        <fullName evidence="2">Uncharacterized protein</fullName>
    </submittedName>
</protein>
<sequence length="409" mass="46319">MTLSSPFMFGSPQAFANFVSPEKKNEQNDAQNQLCARLQYLLSRTAQSKKKRFDSDMEKKWNDLLSTRLMSGYEEWWKDLKHKEIPSVIEKDVMMLGEAFGDKEWAWRLSRYPNIDQISKQLRDYGNLLLFVMRRYSATEGYIKQGHIPVNGTREDETSGGKQPLDVQPACEGSANEPSNAVGNIVSNAKRSSNGENLNGESPSRKRICLQSEQSKTSEVDNTTSKNHAVSTLVSGTGQEQHMSTSSGQKTDIVMIPAPTIPSFKPCKLLWNTQTQTSSGLSLTFQYCGQSTCDRTGDRVVEYLWSGYSAINFISYTKHELEDDEVTLYYRILPDWLDQLPFKDLTDSIRRSETWKQRQDDKRSGCLTIQLAKSHVPQLNGSSPFLHSARIKCTVSRADAPETRLFSQC</sequence>
<feature type="compositionally biased region" description="Polar residues" evidence="1">
    <location>
        <begin position="211"/>
        <end position="227"/>
    </location>
</feature>
<dbReference type="AlphaFoldDB" id="A0A8H6DQG0"/>
<dbReference type="Proteomes" id="UP000624244">
    <property type="component" value="Unassembled WGS sequence"/>
</dbReference>
<dbReference type="EMBL" id="WNKQ01000035">
    <property type="protein sequence ID" value="KAF5844008.1"/>
    <property type="molecule type" value="Genomic_DNA"/>
</dbReference>
<name>A0A8H6DQG0_COCSA</name>
<feature type="compositionally biased region" description="Polar residues" evidence="1">
    <location>
        <begin position="176"/>
        <end position="202"/>
    </location>
</feature>
<feature type="region of interest" description="Disordered" evidence="1">
    <location>
        <begin position="148"/>
        <end position="227"/>
    </location>
</feature>
<gene>
    <name evidence="2" type="ORF">GGP41_000394</name>
</gene>
<evidence type="ECO:0000313" key="2">
    <source>
        <dbReference type="EMBL" id="KAF5844008.1"/>
    </source>
</evidence>
<evidence type="ECO:0000256" key="1">
    <source>
        <dbReference type="SAM" id="MobiDB-lite"/>
    </source>
</evidence>
<organism evidence="2 3">
    <name type="scientific">Cochliobolus sativus</name>
    <name type="common">Common root rot and spot blotch fungus</name>
    <name type="synonym">Bipolaris sorokiniana</name>
    <dbReference type="NCBI Taxonomy" id="45130"/>
    <lineage>
        <taxon>Eukaryota</taxon>
        <taxon>Fungi</taxon>
        <taxon>Dikarya</taxon>
        <taxon>Ascomycota</taxon>
        <taxon>Pezizomycotina</taxon>
        <taxon>Dothideomycetes</taxon>
        <taxon>Pleosporomycetidae</taxon>
        <taxon>Pleosporales</taxon>
        <taxon>Pleosporineae</taxon>
        <taxon>Pleosporaceae</taxon>
        <taxon>Bipolaris</taxon>
    </lineage>
</organism>
<reference evidence="2" key="1">
    <citation type="submission" date="2019-11" db="EMBL/GenBank/DDBJ databases">
        <title>Bipolaris sorokiniana Genome sequencing.</title>
        <authorList>
            <person name="Wang H."/>
        </authorList>
    </citation>
    <scope>NUCLEOTIDE SEQUENCE</scope>
</reference>
<evidence type="ECO:0000313" key="3">
    <source>
        <dbReference type="Proteomes" id="UP000624244"/>
    </source>
</evidence>